<dbReference type="PANTHER" id="PTHR24201:SF15">
    <property type="entry name" value="ANKYRIN REPEAT DOMAIN-CONTAINING PROTEIN 66"/>
    <property type="match status" value="1"/>
</dbReference>
<evidence type="ECO:0000256" key="2">
    <source>
        <dbReference type="ARBA" id="ARBA00023043"/>
    </source>
</evidence>
<feature type="repeat" description="ANK" evidence="3">
    <location>
        <begin position="9"/>
        <end position="41"/>
    </location>
</feature>
<protein>
    <submittedName>
        <fullName evidence="4">Ankyrin repeat domain-containing protein</fullName>
    </submittedName>
</protein>
<dbReference type="Pfam" id="PF12796">
    <property type="entry name" value="Ank_2"/>
    <property type="match status" value="2"/>
</dbReference>
<evidence type="ECO:0000313" key="5">
    <source>
        <dbReference type="Proteomes" id="UP000313988"/>
    </source>
</evidence>
<dbReference type="Proteomes" id="UP000313988">
    <property type="component" value="Unassembled WGS sequence"/>
</dbReference>
<dbReference type="Gene3D" id="1.25.40.20">
    <property type="entry name" value="Ankyrin repeat-containing domain"/>
    <property type="match status" value="3"/>
</dbReference>
<dbReference type="PROSITE" id="PS50088">
    <property type="entry name" value="ANK_REPEAT"/>
    <property type="match status" value="2"/>
</dbReference>
<dbReference type="PROSITE" id="PS50297">
    <property type="entry name" value="ANK_REP_REGION"/>
    <property type="match status" value="1"/>
</dbReference>
<dbReference type="SUPFAM" id="SSF48403">
    <property type="entry name" value="Ankyrin repeat"/>
    <property type="match status" value="1"/>
</dbReference>
<comment type="caution">
    <text evidence="4">The sequence shown here is derived from an EMBL/GenBank/DDBJ whole genome shotgun (WGS) entry which is preliminary data.</text>
</comment>
<dbReference type="PANTHER" id="PTHR24201">
    <property type="entry name" value="ANK_REP_REGION DOMAIN-CONTAINING PROTEIN"/>
    <property type="match status" value="1"/>
</dbReference>
<keyword evidence="1" id="KW-0677">Repeat</keyword>
<sequence length="212" mass="22615">MTTTTTQDQRNRQVLQAAENGDLEQLQTLLRAGASANAADSTGRTALTWAAKGDHVAVARALIAAGAKPDPQDNGRSNALLVTGETGSVAMLREVLKANPDLTRTNRFGGTALIPAADRGHLAYVREILRTTDIDVNHVNNLGWTALLEAVILGDGGPTHTEIVRELLAHGADRQIADREGVTPLQHARQRGYAAMTTLLEDGASQSQEDQR</sequence>
<dbReference type="EMBL" id="VDMO01000002">
    <property type="protein sequence ID" value="TNM72839.1"/>
    <property type="molecule type" value="Genomic_DNA"/>
</dbReference>
<evidence type="ECO:0000313" key="4">
    <source>
        <dbReference type="EMBL" id="TNM72839.1"/>
    </source>
</evidence>
<dbReference type="InterPro" id="IPR036770">
    <property type="entry name" value="Ankyrin_rpt-contain_sf"/>
</dbReference>
<gene>
    <name evidence="4" type="ORF">FHR04_02935</name>
</gene>
<reference evidence="4 5" key="1">
    <citation type="submission" date="2019-06" db="EMBL/GenBank/DDBJ databases">
        <title>Genome sequence of Deinococcus radiopugnans ATCC 19172.</title>
        <authorList>
            <person name="Maclea K.S."/>
            <person name="Maynard C.R."/>
        </authorList>
    </citation>
    <scope>NUCLEOTIDE SEQUENCE [LARGE SCALE GENOMIC DNA]</scope>
    <source>
        <strain evidence="4 5">ATCC 19172</strain>
    </source>
</reference>
<keyword evidence="2 3" id="KW-0040">ANK repeat</keyword>
<dbReference type="InterPro" id="IPR002110">
    <property type="entry name" value="Ankyrin_rpt"/>
</dbReference>
<evidence type="ECO:0000256" key="3">
    <source>
        <dbReference type="PROSITE-ProRule" id="PRU00023"/>
    </source>
</evidence>
<evidence type="ECO:0000256" key="1">
    <source>
        <dbReference type="ARBA" id="ARBA00022737"/>
    </source>
</evidence>
<organism evidence="4 5">
    <name type="scientific">Deinococcus radiopugnans ATCC 19172</name>
    <dbReference type="NCBI Taxonomy" id="585398"/>
    <lineage>
        <taxon>Bacteria</taxon>
        <taxon>Thermotogati</taxon>
        <taxon>Deinococcota</taxon>
        <taxon>Deinococci</taxon>
        <taxon>Deinococcales</taxon>
        <taxon>Deinococcaceae</taxon>
        <taxon>Deinococcus</taxon>
    </lineage>
</organism>
<proteinExistence type="predicted"/>
<dbReference type="InterPro" id="IPR050776">
    <property type="entry name" value="Ank_Repeat/CDKN_Inhibitor"/>
</dbReference>
<dbReference type="AlphaFoldDB" id="A0A5C4YCJ2"/>
<feature type="repeat" description="ANK" evidence="3">
    <location>
        <begin position="42"/>
        <end position="74"/>
    </location>
</feature>
<dbReference type="SMART" id="SM00248">
    <property type="entry name" value="ANK"/>
    <property type="match status" value="6"/>
</dbReference>
<accession>A0A5C4YCJ2</accession>
<dbReference type="OrthoDB" id="9812708at2"/>
<name>A0A5C4YCJ2_9DEIO</name>